<name>A0A813WS33_9BILA</name>
<gene>
    <name evidence="2" type="ORF">OXX778_LOCUS9504</name>
</gene>
<feature type="coiled-coil region" evidence="1">
    <location>
        <begin position="113"/>
        <end position="140"/>
    </location>
</feature>
<accession>A0A813WS33</accession>
<dbReference type="Proteomes" id="UP000663879">
    <property type="component" value="Unassembled WGS sequence"/>
</dbReference>
<evidence type="ECO:0000313" key="3">
    <source>
        <dbReference type="Proteomes" id="UP000663879"/>
    </source>
</evidence>
<evidence type="ECO:0000313" key="2">
    <source>
        <dbReference type="EMBL" id="CAF0862357.1"/>
    </source>
</evidence>
<dbReference type="OrthoDB" id="10406088at2759"/>
<protein>
    <submittedName>
        <fullName evidence="2">Uncharacterized protein</fullName>
    </submittedName>
</protein>
<keyword evidence="1" id="KW-0175">Coiled coil</keyword>
<sequence>MSVNLGPWEINISSKILCSDWKGIEITGLSHYMKLENPAICEIYELESARREKLMNARFSTHETEKIRPKTPKLENKSLSTTNLEISKKPLQRESNEIKLKPKIINDTPRSSIQFDNKQLDSIENQINTHLKELETNRSNFRISDSYFSASSSYLDDLENFNPSALYRSKKLETLYKSKSGSKKKFSPLYRNYTSLNFDLKLTRPNFEYSIKPSPIKSNNFLFNPSIIDSEFFLDNEGLTEVEKIRNQLKEDYNKIPSEIRARSVSSQKSAKLQKLTNMKNTIDFGSTLQLKEKLRAIAQKHQIKNFYLNSAGSSNSASNSASKLNTVTFKNSVFKQDEDQLENSSRVKSSLNFSEFDSEQKDNSQVKSESLLNINSQFLAKPKIVGYSEPKTSTVKPTDNPLARINFTFLRSSSINRPFMIDNSTQNSFRNPISINGRSYFLSDDMNRRNIRLINKTSKVNVNGKLTKVAENQEEVKKEFGSILGVSKSSEKIKLSV</sequence>
<dbReference type="EMBL" id="CAJNOC010001409">
    <property type="protein sequence ID" value="CAF0862357.1"/>
    <property type="molecule type" value="Genomic_DNA"/>
</dbReference>
<organism evidence="2 3">
    <name type="scientific">Brachionus calyciflorus</name>
    <dbReference type="NCBI Taxonomy" id="104777"/>
    <lineage>
        <taxon>Eukaryota</taxon>
        <taxon>Metazoa</taxon>
        <taxon>Spiralia</taxon>
        <taxon>Gnathifera</taxon>
        <taxon>Rotifera</taxon>
        <taxon>Eurotatoria</taxon>
        <taxon>Monogononta</taxon>
        <taxon>Pseudotrocha</taxon>
        <taxon>Ploima</taxon>
        <taxon>Brachionidae</taxon>
        <taxon>Brachionus</taxon>
    </lineage>
</organism>
<evidence type="ECO:0000256" key="1">
    <source>
        <dbReference type="SAM" id="Coils"/>
    </source>
</evidence>
<comment type="caution">
    <text evidence="2">The sequence shown here is derived from an EMBL/GenBank/DDBJ whole genome shotgun (WGS) entry which is preliminary data.</text>
</comment>
<keyword evidence="3" id="KW-1185">Reference proteome</keyword>
<proteinExistence type="predicted"/>
<reference evidence="2" key="1">
    <citation type="submission" date="2021-02" db="EMBL/GenBank/DDBJ databases">
        <authorList>
            <person name="Nowell W R."/>
        </authorList>
    </citation>
    <scope>NUCLEOTIDE SEQUENCE</scope>
    <source>
        <strain evidence="2">Ploen Becks lab</strain>
    </source>
</reference>
<dbReference type="AlphaFoldDB" id="A0A813WS33"/>